<accession>A0ABU4HXA8</accession>
<keyword evidence="5 7" id="KW-1133">Transmembrane helix</keyword>
<dbReference type="InterPro" id="IPR036259">
    <property type="entry name" value="MFS_trans_sf"/>
</dbReference>
<reference evidence="10" key="1">
    <citation type="submission" date="2023-07" db="EMBL/GenBank/DDBJ databases">
        <title>Conexibacter stalactiti sp. nov., isolated from stalactites in a lava cave and emended description of the genus Conexibacter.</title>
        <authorList>
            <person name="Lee S.D."/>
        </authorList>
    </citation>
    <scope>NUCLEOTIDE SEQUENCE [LARGE SCALE GENOMIC DNA]</scope>
    <source>
        <strain evidence="10">KCTC 39840</strain>
    </source>
</reference>
<feature type="transmembrane region" description="Helical" evidence="7">
    <location>
        <begin position="322"/>
        <end position="341"/>
    </location>
</feature>
<evidence type="ECO:0000256" key="1">
    <source>
        <dbReference type="ARBA" id="ARBA00004651"/>
    </source>
</evidence>
<feature type="transmembrane region" description="Helical" evidence="7">
    <location>
        <begin position="348"/>
        <end position="366"/>
    </location>
</feature>
<gene>
    <name evidence="9" type="ORF">R7226_25855</name>
</gene>
<dbReference type="Pfam" id="PF07690">
    <property type="entry name" value="MFS_1"/>
    <property type="match status" value="1"/>
</dbReference>
<feature type="transmembrane region" description="Helical" evidence="7">
    <location>
        <begin position="378"/>
        <end position="402"/>
    </location>
</feature>
<dbReference type="Proteomes" id="UP001284601">
    <property type="component" value="Unassembled WGS sequence"/>
</dbReference>
<evidence type="ECO:0000256" key="6">
    <source>
        <dbReference type="ARBA" id="ARBA00023136"/>
    </source>
</evidence>
<dbReference type="PANTHER" id="PTHR23501">
    <property type="entry name" value="MAJOR FACILITATOR SUPERFAMILY"/>
    <property type="match status" value="1"/>
</dbReference>
<proteinExistence type="predicted"/>
<feature type="transmembrane region" description="Helical" evidence="7">
    <location>
        <begin position="182"/>
        <end position="203"/>
    </location>
</feature>
<evidence type="ECO:0000256" key="5">
    <source>
        <dbReference type="ARBA" id="ARBA00022989"/>
    </source>
</evidence>
<keyword evidence="6 7" id="KW-0472">Membrane</keyword>
<dbReference type="Gene3D" id="1.20.1250.20">
    <property type="entry name" value="MFS general substrate transporter like domains"/>
    <property type="match status" value="1"/>
</dbReference>
<dbReference type="PROSITE" id="PS50850">
    <property type="entry name" value="MFS"/>
    <property type="match status" value="1"/>
</dbReference>
<dbReference type="NCBIfam" id="TIGR00711">
    <property type="entry name" value="efflux_EmrB"/>
    <property type="match status" value="1"/>
</dbReference>
<evidence type="ECO:0000256" key="3">
    <source>
        <dbReference type="ARBA" id="ARBA00022475"/>
    </source>
</evidence>
<feature type="transmembrane region" description="Helical" evidence="7">
    <location>
        <begin position="246"/>
        <end position="263"/>
    </location>
</feature>
<feature type="transmembrane region" description="Helical" evidence="7">
    <location>
        <begin position="414"/>
        <end position="434"/>
    </location>
</feature>
<name>A0ABU4HXA8_9ACTN</name>
<protein>
    <submittedName>
        <fullName evidence="9">MFS transporter</fullName>
    </submittedName>
</protein>
<dbReference type="PANTHER" id="PTHR23501:SF197">
    <property type="entry name" value="COMD"/>
    <property type="match status" value="1"/>
</dbReference>
<feature type="transmembrane region" description="Helical" evidence="7">
    <location>
        <begin position="284"/>
        <end position="310"/>
    </location>
</feature>
<keyword evidence="3" id="KW-1003">Cell membrane</keyword>
<feature type="transmembrane region" description="Helical" evidence="7">
    <location>
        <begin position="454"/>
        <end position="476"/>
    </location>
</feature>
<evidence type="ECO:0000256" key="4">
    <source>
        <dbReference type="ARBA" id="ARBA00022692"/>
    </source>
</evidence>
<dbReference type="Gene3D" id="1.10.10.10">
    <property type="entry name" value="Winged helix-like DNA-binding domain superfamily/Winged helix DNA-binding domain"/>
    <property type="match status" value="1"/>
</dbReference>
<dbReference type="InterPro" id="IPR020846">
    <property type="entry name" value="MFS_dom"/>
</dbReference>
<evidence type="ECO:0000313" key="9">
    <source>
        <dbReference type="EMBL" id="MDW5597804.1"/>
    </source>
</evidence>
<comment type="subcellular location">
    <subcellularLocation>
        <location evidence="1">Cell membrane</location>
        <topology evidence="1">Multi-pass membrane protein</topology>
    </subcellularLocation>
</comment>
<organism evidence="9 10">
    <name type="scientific">Conexibacter stalactiti</name>
    <dbReference type="NCBI Taxonomy" id="1940611"/>
    <lineage>
        <taxon>Bacteria</taxon>
        <taxon>Bacillati</taxon>
        <taxon>Actinomycetota</taxon>
        <taxon>Thermoleophilia</taxon>
        <taxon>Solirubrobacterales</taxon>
        <taxon>Conexibacteraceae</taxon>
        <taxon>Conexibacter</taxon>
    </lineage>
</organism>
<evidence type="ECO:0000256" key="2">
    <source>
        <dbReference type="ARBA" id="ARBA00022448"/>
    </source>
</evidence>
<dbReference type="InterPro" id="IPR011701">
    <property type="entry name" value="MFS"/>
</dbReference>
<dbReference type="InterPro" id="IPR036388">
    <property type="entry name" value="WH-like_DNA-bd_sf"/>
</dbReference>
<dbReference type="PRINTS" id="PR01036">
    <property type="entry name" value="TCRTETB"/>
</dbReference>
<dbReference type="SUPFAM" id="SSF103473">
    <property type="entry name" value="MFS general substrate transporter"/>
    <property type="match status" value="1"/>
</dbReference>
<keyword evidence="10" id="KW-1185">Reference proteome</keyword>
<feature type="transmembrane region" description="Helical" evidence="7">
    <location>
        <begin position="28"/>
        <end position="51"/>
    </location>
</feature>
<evidence type="ECO:0000259" key="8">
    <source>
        <dbReference type="PROSITE" id="PS50850"/>
    </source>
</evidence>
<dbReference type="SUPFAM" id="SSF46785">
    <property type="entry name" value="Winged helix' DNA-binding domain"/>
    <property type="match status" value="1"/>
</dbReference>
<comment type="caution">
    <text evidence="9">The sequence shown here is derived from an EMBL/GenBank/DDBJ whole genome shotgun (WGS) entry which is preliminary data.</text>
</comment>
<dbReference type="InterPro" id="IPR004638">
    <property type="entry name" value="EmrB-like"/>
</dbReference>
<dbReference type="Gene3D" id="1.20.1720.10">
    <property type="entry name" value="Multidrug resistance protein D"/>
    <property type="match status" value="1"/>
</dbReference>
<keyword evidence="2" id="KW-0813">Transport</keyword>
<feature type="domain" description="Major facilitator superfamily (MFS) profile" evidence="8">
    <location>
        <begin position="29"/>
        <end position="481"/>
    </location>
</feature>
<dbReference type="RefSeq" id="WP_318600275.1">
    <property type="nucleotide sequence ID" value="NZ_JAWSTH010000104.1"/>
</dbReference>
<feature type="transmembrane region" description="Helical" evidence="7">
    <location>
        <begin position="63"/>
        <end position="82"/>
    </location>
</feature>
<keyword evidence="4 7" id="KW-0812">Transmembrane</keyword>
<evidence type="ECO:0000313" key="10">
    <source>
        <dbReference type="Proteomes" id="UP001284601"/>
    </source>
</evidence>
<sequence>MSATSTAPGSGPAGEGAAPPIDRTRVRAVFAGLMLALLLASLDQTIVATALPTIVEDLGGLEHISWVTTAYLLASTASTPLYGKLGDLYGRKRVFQVAIVIFLVGSALCGLSQSMLELILFRALQGLGGGGLIVGAQAIIGDVVSPRERGRYQGIFGAVFGVSSVAGPLLGGFFVEHLSWQWIFYVNLPIGAVALAVIAAVLPASATRRSHSIDWLGTGLMASGVSCLILFLSLGGSSQAWDSPQSIALAAGGIVLTVLFVLAEKRAAEPILPLSLFSNRVFAVASAIGFVVGFGLFGAVTFLPLFLQIVNGASATASGLELVPLMVGVLTTSIASGQVIARTGRYKPFPIAGTALAAGGFALLATMDPSTTTVQRSFYMLVLGLGLGMTMQVLVLAVQNAVDYRDLGVATSGATFFRSIGGSFGVAIFGAIFSNRLADELPGASSRADAYANALTTVFLVAVPVVLLAFALTWLLREVPLRRTVETSGVGESFAIAKPDASYDEIARAVSVLARRDTRRRIYERLAARAGVDLPPAAVWLLGRIAEQAPVTAEQLAARCGIARDRLTVPLAELEVEQLVEECARGAAPIAPGSDDAGWAIDGAGVDSFDDSPLVLTAAGRAIYDRLLAARRDRLAELLAGWSPEQHEELAALLTRLADDLAHDPGDALPKSGASVATLRA</sequence>
<feature type="transmembrane region" description="Helical" evidence="7">
    <location>
        <begin position="94"/>
        <end position="113"/>
    </location>
</feature>
<dbReference type="EMBL" id="JAWSTH010000104">
    <property type="protein sequence ID" value="MDW5597804.1"/>
    <property type="molecule type" value="Genomic_DNA"/>
</dbReference>
<evidence type="ECO:0000256" key="7">
    <source>
        <dbReference type="SAM" id="Phobius"/>
    </source>
</evidence>
<feature type="transmembrane region" description="Helical" evidence="7">
    <location>
        <begin position="215"/>
        <end position="234"/>
    </location>
</feature>
<dbReference type="InterPro" id="IPR036390">
    <property type="entry name" value="WH_DNA-bd_sf"/>
</dbReference>
<feature type="transmembrane region" description="Helical" evidence="7">
    <location>
        <begin position="119"/>
        <end position="140"/>
    </location>
</feature>
<feature type="transmembrane region" description="Helical" evidence="7">
    <location>
        <begin position="152"/>
        <end position="170"/>
    </location>
</feature>
<dbReference type="CDD" id="cd17502">
    <property type="entry name" value="MFS_Azr1_MDR_like"/>
    <property type="match status" value="1"/>
</dbReference>